<evidence type="ECO:0000256" key="1">
    <source>
        <dbReference type="ARBA" id="ARBA00022603"/>
    </source>
</evidence>
<name>A0A2U1LTQ6_ARTAN</name>
<dbReference type="Gene3D" id="3.40.50.150">
    <property type="entry name" value="Vaccinia Virus protein VP39"/>
    <property type="match status" value="1"/>
</dbReference>
<dbReference type="STRING" id="35608.A0A2U1LTQ6"/>
<sequence length="191" mass="21245">MKPWLVMQDLFQVSFLSIVVVLFEGLNSIIDVGGGTGTVAKAIANAFPKLSCISFDLPHVVNGLVGSKNLSYIGGDMFKAIPKADAILVKWILHDWNDDECIKILKRCKEAIPSKENGGKLIIIDMVVKNSEGGDDESLKTQLFFDMLMMVMLTGRERNEKDWAKLFLDAGFSDYKITQILGLRSLIEVYP</sequence>
<dbReference type="FunFam" id="3.40.50.150:FF:000057">
    <property type="entry name" value="O-methyltransferase ZRP4"/>
    <property type="match status" value="1"/>
</dbReference>
<feature type="domain" description="O-methyltransferase C-terminal" evidence="4">
    <location>
        <begin position="21"/>
        <end position="173"/>
    </location>
</feature>
<gene>
    <name evidence="5" type="ORF">CTI12_AA454270</name>
</gene>
<evidence type="ECO:0000259" key="4">
    <source>
        <dbReference type="Pfam" id="PF00891"/>
    </source>
</evidence>
<dbReference type="Proteomes" id="UP000245207">
    <property type="component" value="Unassembled WGS sequence"/>
</dbReference>
<evidence type="ECO:0000256" key="3">
    <source>
        <dbReference type="ARBA" id="ARBA00022691"/>
    </source>
</evidence>
<dbReference type="SUPFAM" id="SSF53335">
    <property type="entry name" value="S-adenosyl-L-methionine-dependent methyltransferases"/>
    <property type="match status" value="1"/>
</dbReference>
<dbReference type="PROSITE" id="PS51683">
    <property type="entry name" value="SAM_OMT_II"/>
    <property type="match status" value="1"/>
</dbReference>
<keyword evidence="2" id="KW-0808">Transferase</keyword>
<dbReference type="AlphaFoldDB" id="A0A2U1LTQ6"/>
<proteinExistence type="predicted"/>
<dbReference type="Pfam" id="PF00891">
    <property type="entry name" value="Methyltransf_2"/>
    <property type="match status" value="1"/>
</dbReference>
<dbReference type="GO" id="GO:0008171">
    <property type="term" value="F:O-methyltransferase activity"/>
    <property type="evidence" value="ECO:0007669"/>
    <property type="project" value="InterPro"/>
</dbReference>
<keyword evidence="3" id="KW-0949">S-adenosyl-L-methionine</keyword>
<dbReference type="InterPro" id="IPR001077">
    <property type="entry name" value="COMT_C"/>
</dbReference>
<dbReference type="GO" id="GO:0032259">
    <property type="term" value="P:methylation"/>
    <property type="evidence" value="ECO:0007669"/>
    <property type="project" value="UniProtKB-KW"/>
</dbReference>
<comment type="caution">
    <text evidence="5">The sequence shown here is derived from an EMBL/GenBank/DDBJ whole genome shotgun (WGS) entry which is preliminary data.</text>
</comment>
<dbReference type="InterPro" id="IPR016461">
    <property type="entry name" value="COMT-like"/>
</dbReference>
<evidence type="ECO:0000313" key="6">
    <source>
        <dbReference type="Proteomes" id="UP000245207"/>
    </source>
</evidence>
<dbReference type="OrthoDB" id="2410195at2759"/>
<dbReference type="InterPro" id="IPR029063">
    <property type="entry name" value="SAM-dependent_MTases_sf"/>
</dbReference>
<keyword evidence="6" id="KW-1185">Reference proteome</keyword>
<evidence type="ECO:0000313" key="5">
    <source>
        <dbReference type="EMBL" id="PWA52386.1"/>
    </source>
</evidence>
<keyword evidence="1" id="KW-0489">Methyltransferase</keyword>
<dbReference type="PANTHER" id="PTHR11746">
    <property type="entry name" value="O-METHYLTRANSFERASE"/>
    <property type="match status" value="1"/>
</dbReference>
<organism evidence="5 6">
    <name type="scientific">Artemisia annua</name>
    <name type="common">Sweet wormwood</name>
    <dbReference type="NCBI Taxonomy" id="35608"/>
    <lineage>
        <taxon>Eukaryota</taxon>
        <taxon>Viridiplantae</taxon>
        <taxon>Streptophyta</taxon>
        <taxon>Embryophyta</taxon>
        <taxon>Tracheophyta</taxon>
        <taxon>Spermatophyta</taxon>
        <taxon>Magnoliopsida</taxon>
        <taxon>eudicotyledons</taxon>
        <taxon>Gunneridae</taxon>
        <taxon>Pentapetalae</taxon>
        <taxon>asterids</taxon>
        <taxon>campanulids</taxon>
        <taxon>Asterales</taxon>
        <taxon>Asteraceae</taxon>
        <taxon>Asteroideae</taxon>
        <taxon>Anthemideae</taxon>
        <taxon>Artemisiinae</taxon>
        <taxon>Artemisia</taxon>
    </lineage>
</organism>
<dbReference type="EMBL" id="PKPP01007804">
    <property type="protein sequence ID" value="PWA52386.1"/>
    <property type="molecule type" value="Genomic_DNA"/>
</dbReference>
<evidence type="ECO:0000256" key="2">
    <source>
        <dbReference type="ARBA" id="ARBA00022679"/>
    </source>
</evidence>
<reference evidence="5 6" key="1">
    <citation type="journal article" date="2018" name="Mol. Plant">
        <title>The genome of Artemisia annua provides insight into the evolution of Asteraceae family and artemisinin biosynthesis.</title>
        <authorList>
            <person name="Shen Q."/>
            <person name="Zhang L."/>
            <person name="Liao Z."/>
            <person name="Wang S."/>
            <person name="Yan T."/>
            <person name="Shi P."/>
            <person name="Liu M."/>
            <person name="Fu X."/>
            <person name="Pan Q."/>
            <person name="Wang Y."/>
            <person name="Lv Z."/>
            <person name="Lu X."/>
            <person name="Zhang F."/>
            <person name="Jiang W."/>
            <person name="Ma Y."/>
            <person name="Chen M."/>
            <person name="Hao X."/>
            <person name="Li L."/>
            <person name="Tang Y."/>
            <person name="Lv G."/>
            <person name="Zhou Y."/>
            <person name="Sun X."/>
            <person name="Brodelius P.E."/>
            <person name="Rose J.K.C."/>
            <person name="Tang K."/>
        </authorList>
    </citation>
    <scope>NUCLEOTIDE SEQUENCE [LARGE SCALE GENOMIC DNA]</scope>
    <source>
        <strain evidence="6">cv. Huhao1</strain>
        <tissue evidence="5">Leaf</tissue>
    </source>
</reference>
<accession>A0A2U1LTQ6</accession>
<protein>
    <recommendedName>
        <fullName evidence="4">O-methyltransferase C-terminal domain-containing protein</fullName>
    </recommendedName>
</protein>